<name>A0A0F7FTX9_9ACTN</name>
<dbReference type="KEGG" id="sxi:SXIM_21830"/>
<dbReference type="PATRIC" id="fig|408015.6.peg.2216"/>
<keyword evidence="3" id="KW-1185">Reference proteome</keyword>
<evidence type="ECO:0000256" key="1">
    <source>
        <dbReference type="SAM" id="MobiDB-lite"/>
    </source>
</evidence>
<evidence type="ECO:0000313" key="2">
    <source>
        <dbReference type="EMBL" id="AKG43567.1"/>
    </source>
</evidence>
<feature type="compositionally biased region" description="Acidic residues" evidence="1">
    <location>
        <begin position="166"/>
        <end position="185"/>
    </location>
</feature>
<sequence>MHAINGGSMREAGRLAVPAAAAAVALLLAGCGGDSGGSADGGGDASGDNGSGGQSGDAAGDTPPGGTGLTAADLEGSWITGYEPDDSFMVVMSGLVSFSDLAEERTCTGAFAAGHLAMEDCRDLGPGAVDLDGGTLTVSWSSGETHVYKRADDFRELENLIPDLSEMPDLEDLDLGPDPDLTPEG</sequence>
<proteinExistence type="predicted"/>
<reference evidence="2" key="1">
    <citation type="submission" date="2019-08" db="EMBL/GenBank/DDBJ databases">
        <title>Complete genome sequence of a mangrove-derived Streptomyces xiamenensis.</title>
        <authorList>
            <person name="Xu J."/>
        </authorList>
    </citation>
    <scope>NUCLEOTIDE SEQUENCE</scope>
    <source>
        <strain evidence="2">318</strain>
    </source>
</reference>
<feature type="compositionally biased region" description="Gly residues" evidence="1">
    <location>
        <begin position="37"/>
        <end position="55"/>
    </location>
</feature>
<gene>
    <name evidence="2" type="ORF">SXIM_21830</name>
</gene>
<evidence type="ECO:0000313" key="3">
    <source>
        <dbReference type="Proteomes" id="UP000034034"/>
    </source>
</evidence>
<organism evidence="2 3">
    <name type="scientific">Streptomyces xiamenensis</name>
    <dbReference type="NCBI Taxonomy" id="408015"/>
    <lineage>
        <taxon>Bacteria</taxon>
        <taxon>Bacillati</taxon>
        <taxon>Actinomycetota</taxon>
        <taxon>Actinomycetes</taxon>
        <taxon>Kitasatosporales</taxon>
        <taxon>Streptomycetaceae</taxon>
        <taxon>Streptomyces</taxon>
    </lineage>
</organism>
<dbReference type="Proteomes" id="UP000034034">
    <property type="component" value="Chromosome"/>
</dbReference>
<protein>
    <submittedName>
        <fullName evidence="2">Uncharacterized protein</fullName>
    </submittedName>
</protein>
<feature type="region of interest" description="Disordered" evidence="1">
    <location>
        <begin position="37"/>
        <end position="70"/>
    </location>
</feature>
<accession>A0A0F7FTX9</accession>
<dbReference type="EMBL" id="CP009922">
    <property type="protein sequence ID" value="AKG43567.1"/>
    <property type="molecule type" value="Genomic_DNA"/>
</dbReference>
<dbReference type="AlphaFoldDB" id="A0A0F7FTX9"/>
<dbReference type="RefSeq" id="WP_030736539.1">
    <property type="nucleotide sequence ID" value="NZ_CP009922.3"/>
</dbReference>
<dbReference type="HOGENOM" id="CLU_1517157_0_0_11"/>
<feature type="region of interest" description="Disordered" evidence="1">
    <location>
        <begin position="165"/>
        <end position="185"/>
    </location>
</feature>